<comment type="caution">
    <text evidence="2">The sequence shown here is derived from an EMBL/GenBank/DDBJ whole genome shotgun (WGS) entry which is preliminary data.</text>
</comment>
<dbReference type="AlphaFoldDB" id="A0ABD2XAM1"/>
<protein>
    <submittedName>
        <fullName evidence="2">Uncharacterized protein</fullName>
    </submittedName>
</protein>
<gene>
    <name evidence="2" type="ORF">TKK_004727</name>
</gene>
<keyword evidence="3" id="KW-1185">Reference proteome</keyword>
<feature type="region of interest" description="Disordered" evidence="1">
    <location>
        <begin position="1"/>
        <end position="23"/>
    </location>
</feature>
<accession>A0ABD2XAM1</accession>
<proteinExistence type="predicted"/>
<feature type="compositionally biased region" description="Low complexity" evidence="1">
    <location>
        <begin position="1"/>
        <end position="14"/>
    </location>
</feature>
<evidence type="ECO:0000313" key="3">
    <source>
        <dbReference type="Proteomes" id="UP001627154"/>
    </source>
</evidence>
<name>A0ABD2XAM1_9HYME</name>
<dbReference type="EMBL" id="JBJJXI010000037">
    <property type="protein sequence ID" value="KAL3402180.1"/>
    <property type="molecule type" value="Genomic_DNA"/>
</dbReference>
<evidence type="ECO:0000256" key="1">
    <source>
        <dbReference type="SAM" id="MobiDB-lite"/>
    </source>
</evidence>
<sequence length="191" mass="21145">MEAGSSRLSAAATGGASGGGGGRKPADKFIGCIGKCTSGLTIKDIDRITDSISKCLDDKHGRKIFRRYIEQADRRTDRHCLDLYERISDLINLEISQRNPTENPSVEAVRSAERLSCHVNDILDQLDTLDSVEEIDWAVIDQLQRALDEQSAEGMLDGLKMVNVGLENHMAKAYKSFRTYARAPCPQTKRC</sequence>
<dbReference type="Proteomes" id="UP001627154">
    <property type="component" value="Unassembled WGS sequence"/>
</dbReference>
<evidence type="ECO:0000313" key="2">
    <source>
        <dbReference type="EMBL" id="KAL3402180.1"/>
    </source>
</evidence>
<organism evidence="2 3">
    <name type="scientific">Trichogramma kaykai</name>
    <dbReference type="NCBI Taxonomy" id="54128"/>
    <lineage>
        <taxon>Eukaryota</taxon>
        <taxon>Metazoa</taxon>
        <taxon>Ecdysozoa</taxon>
        <taxon>Arthropoda</taxon>
        <taxon>Hexapoda</taxon>
        <taxon>Insecta</taxon>
        <taxon>Pterygota</taxon>
        <taxon>Neoptera</taxon>
        <taxon>Endopterygota</taxon>
        <taxon>Hymenoptera</taxon>
        <taxon>Apocrita</taxon>
        <taxon>Proctotrupomorpha</taxon>
        <taxon>Chalcidoidea</taxon>
        <taxon>Trichogrammatidae</taxon>
        <taxon>Trichogramma</taxon>
    </lineage>
</organism>
<reference evidence="2 3" key="1">
    <citation type="journal article" date="2024" name="bioRxiv">
        <title>A reference genome for Trichogramma kaykai: A tiny desert-dwelling parasitoid wasp with competing sex-ratio distorters.</title>
        <authorList>
            <person name="Culotta J."/>
            <person name="Lindsey A.R."/>
        </authorList>
    </citation>
    <scope>NUCLEOTIDE SEQUENCE [LARGE SCALE GENOMIC DNA]</scope>
    <source>
        <strain evidence="2 3">KSX58</strain>
    </source>
</reference>